<reference evidence="2 3" key="1">
    <citation type="journal article" date="2016" name="Sci. Rep.">
        <title>The Dendrobium catenatum Lindl. genome sequence provides insights into polysaccharide synthase, floral development and adaptive evolution.</title>
        <authorList>
            <person name="Zhang G.Q."/>
            <person name="Xu Q."/>
            <person name="Bian C."/>
            <person name="Tsai W.C."/>
            <person name="Yeh C.M."/>
            <person name="Liu K.W."/>
            <person name="Yoshida K."/>
            <person name="Zhang L.S."/>
            <person name="Chang S.B."/>
            <person name="Chen F."/>
            <person name="Shi Y."/>
            <person name="Su Y.Y."/>
            <person name="Zhang Y.Q."/>
            <person name="Chen L.J."/>
            <person name="Yin Y."/>
            <person name="Lin M."/>
            <person name="Huang H."/>
            <person name="Deng H."/>
            <person name="Wang Z.W."/>
            <person name="Zhu S.L."/>
            <person name="Zhao X."/>
            <person name="Deng C."/>
            <person name="Niu S.C."/>
            <person name="Huang J."/>
            <person name="Wang M."/>
            <person name="Liu G.H."/>
            <person name="Yang H.J."/>
            <person name="Xiao X.J."/>
            <person name="Hsiao Y.Y."/>
            <person name="Wu W.L."/>
            <person name="Chen Y.Y."/>
            <person name="Mitsuda N."/>
            <person name="Ohme-Takagi M."/>
            <person name="Luo Y.B."/>
            <person name="Van de Peer Y."/>
            <person name="Liu Z.J."/>
        </authorList>
    </citation>
    <scope>NUCLEOTIDE SEQUENCE [LARGE SCALE GENOMIC DNA]</scope>
    <source>
        <tissue evidence="2">The whole plant</tissue>
    </source>
</reference>
<proteinExistence type="predicted"/>
<organism evidence="2 3">
    <name type="scientific">Dendrobium catenatum</name>
    <dbReference type="NCBI Taxonomy" id="906689"/>
    <lineage>
        <taxon>Eukaryota</taxon>
        <taxon>Viridiplantae</taxon>
        <taxon>Streptophyta</taxon>
        <taxon>Embryophyta</taxon>
        <taxon>Tracheophyta</taxon>
        <taxon>Spermatophyta</taxon>
        <taxon>Magnoliopsida</taxon>
        <taxon>Liliopsida</taxon>
        <taxon>Asparagales</taxon>
        <taxon>Orchidaceae</taxon>
        <taxon>Epidendroideae</taxon>
        <taxon>Malaxideae</taxon>
        <taxon>Dendrobiinae</taxon>
        <taxon>Dendrobium</taxon>
    </lineage>
</organism>
<gene>
    <name evidence="2" type="ORF">MA16_Dca004883</name>
</gene>
<reference evidence="2 3" key="2">
    <citation type="journal article" date="2017" name="Nature">
        <title>The Apostasia genome and the evolution of orchids.</title>
        <authorList>
            <person name="Zhang G.Q."/>
            <person name="Liu K.W."/>
            <person name="Li Z."/>
            <person name="Lohaus R."/>
            <person name="Hsiao Y.Y."/>
            <person name="Niu S.C."/>
            <person name="Wang J.Y."/>
            <person name="Lin Y.C."/>
            <person name="Xu Q."/>
            <person name="Chen L.J."/>
            <person name="Yoshida K."/>
            <person name="Fujiwara S."/>
            <person name="Wang Z.W."/>
            <person name="Zhang Y.Q."/>
            <person name="Mitsuda N."/>
            <person name="Wang M."/>
            <person name="Liu G.H."/>
            <person name="Pecoraro L."/>
            <person name="Huang H.X."/>
            <person name="Xiao X.J."/>
            <person name="Lin M."/>
            <person name="Wu X.Y."/>
            <person name="Wu W.L."/>
            <person name="Chen Y.Y."/>
            <person name="Chang S.B."/>
            <person name="Sakamoto S."/>
            <person name="Ohme-Takagi M."/>
            <person name="Yagi M."/>
            <person name="Zeng S.J."/>
            <person name="Shen C.Y."/>
            <person name="Yeh C.M."/>
            <person name="Luo Y.B."/>
            <person name="Tsai W.C."/>
            <person name="Van de Peer Y."/>
            <person name="Liu Z.J."/>
        </authorList>
    </citation>
    <scope>NUCLEOTIDE SEQUENCE [LARGE SCALE GENOMIC DNA]</scope>
    <source>
        <tissue evidence="2">The whole plant</tissue>
    </source>
</reference>
<name>A0A2I0WGC2_9ASPA</name>
<accession>A0A2I0WGC2</accession>
<feature type="region of interest" description="Disordered" evidence="1">
    <location>
        <begin position="43"/>
        <end position="109"/>
    </location>
</feature>
<evidence type="ECO:0000313" key="2">
    <source>
        <dbReference type="EMBL" id="PKU74692.1"/>
    </source>
</evidence>
<protein>
    <submittedName>
        <fullName evidence="2">Uncharacterized protein</fullName>
    </submittedName>
</protein>
<keyword evidence="3" id="KW-1185">Reference proteome</keyword>
<evidence type="ECO:0000313" key="3">
    <source>
        <dbReference type="Proteomes" id="UP000233837"/>
    </source>
</evidence>
<dbReference type="Proteomes" id="UP000233837">
    <property type="component" value="Unassembled WGS sequence"/>
</dbReference>
<dbReference type="EMBL" id="KZ502668">
    <property type="protein sequence ID" value="PKU74692.1"/>
    <property type="molecule type" value="Genomic_DNA"/>
</dbReference>
<evidence type="ECO:0000256" key="1">
    <source>
        <dbReference type="SAM" id="MobiDB-lite"/>
    </source>
</evidence>
<dbReference type="AlphaFoldDB" id="A0A2I0WGC2"/>
<sequence>MSNERCLIVGFDIGRPFNHSLFAPDLTPIYELCHSRKSKNRALILHKGGGRQARREGRGEGRISSSTTAGTSPDHRRSLAGPPPEPHLSTAGVSPHHHLKARRSGPMFY</sequence>